<gene>
    <name evidence="1" type="ORF">ERS008198_01570</name>
</gene>
<accession>A0A655C5G0</accession>
<reference evidence="1 2" key="1">
    <citation type="submission" date="2015-03" db="EMBL/GenBank/DDBJ databases">
        <authorList>
            <consortium name="Pathogen Informatics"/>
        </authorList>
    </citation>
    <scope>NUCLEOTIDE SEQUENCE [LARGE SCALE GENOMIC DNA]</scope>
    <source>
        <strain evidence="1 2">A1104</strain>
    </source>
</reference>
<evidence type="ECO:0000313" key="2">
    <source>
        <dbReference type="Proteomes" id="UP000041314"/>
    </source>
</evidence>
<proteinExistence type="predicted"/>
<dbReference type="EMBL" id="CQPA01000008">
    <property type="protein sequence ID" value="CNT97190.1"/>
    <property type="molecule type" value="Genomic_DNA"/>
</dbReference>
<evidence type="ECO:0000313" key="1">
    <source>
        <dbReference type="EMBL" id="CNT97190.1"/>
    </source>
</evidence>
<name>A0A655C5G0_SALET</name>
<dbReference type="Proteomes" id="UP000041314">
    <property type="component" value="Unassembled WGS sequence"/>
</dbReference>
<sequence>MNVHHDSRRLIRPCAEPAIFRPLFDGGDIAQPYRRAVLIRDDKLAVFVGRLHLIVSRKRHRSFGAIQTAFRRVDVGAGNCGTDSFAGQTERGDSLSIQFYTHRRALPAGKRHQPDAGDLRDLLRHAGFYHVLYMGHRHRI</sequence>
<protein>
    <submittedName>
        <fullName evidence="1">Uncharacterized protein</fullName>
    </submittedName>
</protein>
<organism evidence="1 2">
    <name type="scientific">Salmonella enterica subsp. enterica serovar Bovismorbificans</name>
    <dbReference type="NCBI Taxonomy" id="58097"/>
    <lineage>
        <taxon>Bacteria</taxon>
        <taxon>Pseudomonadati</taxon>
        <taxon>Pseudomonadota</taxon>
        <taxon>Gammaproteobacteria</taxon>
        <taxon>Enterobacterales</taxon>
        <taxon>Enterobacteriaceae</taxon>
        <taxon>Salmonella</taxon>
    </lineage>
</organism>
<dbReference type="AlphaFoldDB" id="A0A655C5G0"/>